<feature type="transmembrane region" description="Helical" evidence="1">
    <location>
        <begin position="664"/>
        <end position="686"/>
    </location>
</feature>
<dbReference type="SUPFAM" id="SSF54001">
    <property type="entry name" value="Cysteine proteinases"/>
    <property type="match status" value="1"/>
</dbReference>
<dbReference type="InterPro" id="IPR052901">
    <property type="entry name" value="Bact_TGase-like"/>
</dbReference>
<feature type="domain" description="Transglutaminase-like" evidence="2">
    <location>
        <begin position="535"/>
        <end position="610"/>
    </location>
</feature>
<evidence type="ECO:0000313" key="3">
    <source>
        <dbReference type="EMBL" id="RGN85251.1"/>
    </source>
</evidence>
<protein>
    <submittedName>
        <fullName evidence="3">Transglutaminase domain-containing protein</fullName>
    </submittedName>
</protein>
<keyword evidence="1" id="KW-0472">Membrane</keyword>
<dbReference type="Pfam" id="PF11992">
    <property type="entry name" value="TgpA_N"/>
    <property type="match status" value="1"/>
</dbReference>
<dbReference type="AlphaFoldDB" id="A0A3E5E8G0"/>
<evidence type="ECO:0000313" key="4">
    <source>
        <dbReference type="Proteomes" id="UP000261105"/>
    </source>
</evidence>
<feature type="transmembrane region" description="Helical" evidence="1">
    <location>
        <begin position="65"/>
        <end position="82"/>
    </location>
</feature>
<comment type="caution">
    <text evidence="3">The sequence shown here is derived from an EMBL/GenBank/DDBJ whole genome shotgun (WGS) entry which is preliminary data.</text>
</comment>
<accession>A0A3E5E8G0</accession>
<dbReference type="PANTHER" id="PTHR42736:SF1">
    <property type="entry name" value="PROTEIN-GLUTAMINE GAMMA-GLUTAMYLTRANSFERASE"/>
    <property type="match status" value="1"/>
</dbReference>
<feature type="transmembrane region" description="Helical" evidence="1">
    <location>
        <begin position="94"/>
        <end position="112"/>
    </location>
</feature>
<name>A0A3E5E8G0_9FIRM</name>
<evidence type="ECO:0000259" key="2">
    <source>
        <dbReference type="SMART" id="SM00460"/>
    </source>
</evidence>
<sequence>MRHRRQRQWRRTGIMEIRITESKRQSKTAYGKQLSGILLETALIWLSAGGGLLLFMSVLTEQERMAPILGSVLLMAVFCTATERMGKYGLYGRMGMGAASIAGIFLFHGQLLDGMALYWNDMADILGSRAGIYLERFETAGIQGEDVSRLIFLIYLGIAAAVCGFLILKLKFYLLVLAWALVLPALSGILGMEPDAGTGVIFYMGILLELNLILSRSGRKRHRAESSRAFLTGSILACAVMLAAGILLEQFMPSEDYGSSTLVTEAKKEALDGISSLRYKKGKINTLPDGKLKECGAWSASDDTALSVTMENPDSLYLRGFVGSVYDGSSWKSLDTEDAYKQRTLFYWLHQDGFYGETQLSRARALADDDTLSDKVSEVDIKNEKADSRYLYTPYEITELPVGYRKETPFADSMLKAKGLFGARNYHYQANGNLVKDFTVLGARVYQALARDEGDSYRDDESYYNAFVYSQDTKLSGALETLFRKELGDGGNREQGHTDYYTAISRIRSYLEKNLTYSTAADPYTGQGDFAEDFLTNTRIGHSVHYATAAALMFRYYGIPSRYVEGYLVTPEDIKDKNPGDTIEIPGKNGHAWTEIYMDGLGWVPVEMTPEYYNVMEEADLTAGLEAKGAKAAAIPEAQDEPPAQENIQTHWSLKLALFGIEKLLFLLLAVFDLFCLIFIFTVCVLRIHANRRRRKLFESEDDRQAVRAMAGYARLLYYHGPELYSEDAMKCYRKTSVIGEKAAFSPHAVSKEERKDTALCVQKMKKELKKARSWYGNWIMKYIERLY</sequence>
<dbReference type="InterPro" id="IPR021878">
    <property type="entry name" value="TgpA_N"/>
</dbReference>
<gene>
    <name evidence="3" type="ORF">DXB38_14225</name>
</gene>
<feature type="transmembrane region" description="Helical" evidence="1">
    <location>
        <begin position="147"/>
        <end position="167"/>
    </location>
</feature>
<feature type="transmembrane region" description="Helical" evidence="1">
    <location>
        <begin position="196"/>
        <end position="214"/>
    </location>
</feature>
<dbReference type="Proteomes" id="UP000261105">
    <property type="component" value="Unassembled WGS sequence"/>
</dbReference>
<feature type="transmembrane region" description="Helical" evidence="1">
    <location>
        <begin position="172"/>
        <end position="190"/>
    </location>
</feature>
<feature type="transmembrane region" description="Helical" evidence="1">
    <location>
        <begin position="226"/>
        <end position="248"/>
    </location>
</feature>
<organism evidence="3 4">
    <name type="scientific">Blautia obeum</name>
    <dbReference type="NCBI Taxonomy" id="40520"/>
    <lineage>
        <taxon>Bacteria</taxon>
        <taxon>Bacillati</taxon>
        <taxon>Bacillota</taxon>
        <taxon>Clostridia</taxon>
        <taxon>Lachnospirales</taxon>
        <taxon>Lachnospiraceae</taxon>
        <taxon>Blautia</taxon>
    </lineage>
</organism>
<proteinExistence type="predicted"/>
<reference evidence="3 4" key="1">
    <citation type="submission" date="2018-08" db="EMBL/GenBank/DDBJ databases">
        <title>A genome reference for cultivated species of the human gut microbiota.</title>
        <authorList>
            <person name="Zou Y."/>
            <person name="Xue W."/>
            <person name="Luo G."/>
        </authorList>
    </citation>
    <scope>NUCLEOTIDE SEQUENCE [LARGE SCALE GENOMIC DNA]</scope>
    <source>
        <strain evidence="3 4">OM03-6</strain>
    </source>
</reference>
<dbReference type="Pfam" id="PF01841">
    <property type="entry name" value="Transglut_core"/>
    <property type="match status" value="1"/>
</dbReference>
<dbReference type="InterPro" id="IPR002931">
    <property type="entry name" value="Transglutaminase-like"/>
</dbReference>
<dbReference type="Gene3D" id="3.10.620.30">
    <property type="match status" value="1"/>
</dbReference>
<keyword evidence="1" id="KW-1133">Transmembrane helix</keyword>
<keyword evidence="1" id="KW-0812">Transmembrane</keyword>
<dbReference type="EMBL" id="QSUZ01000025">
    <property type="protein sequence ID" value="RGN85251.1"/>
    <property type="molecule type" value="Genomic_DNA"/>
</dbReference>
<dbReference type="SMART" id="SM00460">
    <property type="entry name" value="TGc"/>
    <property type="match status" value="1"/>
</dbReference>
<evidence type="ECO:0000256" key="1">
    <source>
        <dbReference type="SAM" id="Phobius"/>
    </source>
</evidence>
<dbReference type="InterPro" id="IPR038765">
    <property type="entry name" value="Papain-like_cys_pep_sf"/>
</dbReference>
<feature type="transmembrane region" description="Helical" evidence="1">
    <location>
        <begin position="37"/>
        <end position="59"/>
    </location>
</feature>
<dbReference type="PANTHER" id="PTHR42736">
    <property type="entry name" value="PROTEIN-GLUTAMINE GAMMA-GLUTAMYLTRANSFERASE"/>
    <property type="match status" value="1"/>
</dbReference>